<sequence>MSWVAAQPVGERRASGEADGGGLLSKQQQELQD</sequence>
<name>A0A0E9SZF5_ANGAN</name>
<protein>
    <submittedName>
        <fullName evidence="2">Uncharacterized protein</fullName>
    </submittedName>
</protein>
<proteinExistence type="predicted"/>
<organism evidence="2">
    <name type="scientific">Anguilla anguilla</name>
    <name type="common">European freshwater eel</name>
    <name type="synonym">Muraena anguilla</name>
    <dbReference type="NCBI Taxonomy" id="7936"/>
    <lineage>
        <taxon>Eukaryota</taxon>
        <taxon>Metazoa</taxon>
        <taxon>Chordata</taxon>
        <taxon>Craniata</taxon>
        <taxon>Vertebrata</taxon>
        <taxon>Euteleostomi</taxon>
        <taxon>Actinopterygii</taxon>
        <taxon>Neopterygii</taxon>
        <taxon>Teleostei</taxon>
        <taxon>Anguilliformes</taxon>
        <taxon>Anguillidae</taxon>
        <taxon>Anguilla</taxon>
    </lineage>
</organism>
<evidence type="ECO:0000256" key="1">
    <source>
        <dbReference type="SAM" id="MobiDB-lite"/>
    </source>
</evidence>
<feature type="region of interest" description="Disordered" evidence="1">
    <location>
        <begin position="1"/>
        <end position="33"/>
    </location>
</feature>
<accession>A0A0E9SZF5</accession>
<dbReference type="EMBL" id="GBXM01062537">
    <property type="protein sequence ID" value="JAH46040.1"/>
    <property type="molecule type" value="Transcribed_RNA"/>
</dbReference>
<evidence type="ECO:0000313" key="2">
    <source>
        <dbReference type="EMBL" id="JAH46040.1"/>
    </source>
</evidence>
<dbReference type="AlphaFoldDB" id="A0A0E9SZF5"/>
<reference evidence="2" key="2">
    <citation type="journal article" date="2015" name="Fish Shellfish Immunol.">
        <title>Early steps in the European eel (Anguilla anguilla)-Vibrio vulnificus interaction in the gills: Role of the RtxA13 toxin.</title>
        <authorList>
            <person name="Callol A."/>
            <person name="Pajuelo D."/>
            <person name="Ebbesson L."/>
            <person name="Teles M."/>
            <person name="MacKenzie S."/>
            <person name="Amaro C."/>
        </authorList>
    </citation>
    <scope>NUCLEOTIDE SEQUENCE</scope>
</reference>
<reference evidence="2" key="1">
    <citation type="submission" date="2014-11" db="EMBL/GenBank/DDBJ databases">
        <authorList>
            <person name="Amaro Gonzalez C."/>
        </authorList>
    </citation>
    <scope>NUCLEOTIDE SEQUENCE</scope>
</reference>